<protein>
    <submittedName>
        <fullName evidence="1">Uncharacterized protein</fullName>
    </submittedName>
</protein>
<dbReference type="EMBL" id="MN379572">
    <property type="protein sequence ID" value="QIR82176.1"/>
    <property type="molecule type" value="Genomic_DNA"/>
</dbReference>
<proteinExistence type="predicted"/>
<reference evidence="1" key="1">
    <citation type="submission" date="2019-08" db="EMBL/GenBank/DDBJ databases">
        <title>Identification of single stranded DNA viruses in chicken tracheal swab swabs.</title>
        <authorList>
            <person name="Chrzastek K."/>
            <person name="Kapczynski D."/>
            <person name="Kulkarni A."/>
            <person name="Chappell L."/>
            <person name="Schmidlin K."/>
            <person name="Varsani A."/>
        </authorList>
    </citation>
    <scope>NUCLEOTIDE SEQUENCE</scope>
    <source>
        <strain evidence="1">Mg7_32</strain>
    </source>
</reference>
<name>A0A6G9W101_9ZZZZ</name>
<organism evidence="1">
    <name type="scientific">unidentified</name>
    <dbReference type="NCBI Taxonomy" id="32644"/>
    <lineage>
        <taxon>unclassified sequences</taxon>
    </lineage>
</organism>
<sequence length="219" mass="24155">MSLRGRVMQRGLVACYAKPQSIQEQQRKATELVRTFNIPIYRSYIGPLQDALKEFKKLGIVGKFPYPDIYPSAVADFLPRDKSVWLQLPGDLTFTASTRFTVPASGTPIRRVVLVVNLDGASPTIEVTKILPALGGGTTATIGDVSESICRINPTLYVLSSVSSVNSSVFEDIALRSPKSEVYCALACTLDQGVVYLPKYYMTYTTSIGPDYFFKTQFN</sequence>
<accession>A0A6G9W101</accession>
<dbReference type="AlphaFoldDB" id="A0A6G9W101"/>
<evidence type="ECO:0000313" key="1">
    <source>
        <dbReference type="EMBL" id="QIR82176.1"/>
    </source>
</evidence>